<dbReference type="AlphaFoldDB" id="A0A5S5D1E7"/>
<comment type="caution">
    <text evidence="7">The sequence shown here is derived from an EMBL/GenBank/DDBJ whole genome shotgun (WGS) entry which is preliminary data.</text>
</comment>
<dbReference type="InterPro" id="IPR000847">
    <property type="entry name" value="LysR_HTH_N"/>
</dbReference>
<feature type="compositionally biased region" description="Polar residues" evidence="5">
    <location>
        <begin position="319"/>
        <end position="334"/>
    </location>
</feature>
<evidence type="ECO:0000256" key="1">
    <source>
        <dbReference type="ARBA" id="ARBA00009437"/>
    </source>
</evidence>
<dbReference type="Proteomes" id="UP000322499">
    <property type="component" value="Unassembled WGS sequence"/>
</dbReference>
<dbReference type="InterPro" id="IPR036390">
    <property type="entry name" value="WH_DNA-bd_sf"/>
</dbReference>
<dbReference type="Pfam" id="PF03466">
    <property type="entry name" value="LysR_substrate"/>
    <property type="match status" value="1"/>
</dbReference>
<dbReference type="Gene3D" id="3.40.190.10">
    <property type="entry name" value="Periplasmic binding protein-like II"/>
    <property type="match status" value="2"/>
</dbReference>
<dbReference type="PANTHER" id="PTHR30346:SF29">
    <property type="entry name" value="LYSR SUBSTRATE-BINDING"/>
    <property type="match status" value="1"/>
</dbReference>
<feature type="domain" description="HTH lysR-type" evidence="6">
    <location>
        <begin position="2"/>
        <end position="59"/>
    </location>
</feature>
<keyword evidence="4" id="KW-0804">Transcription</keyword>
<keyword evidence="3 7" id="KW-0238">DNA-binding</keyword>
<dbReference type="GO" id="GO:0003677">
    <property type="term" value="F:DNA binding"/>
    <property type="evidence" value="ECO:0007669"/>
    <property type="project" value="UniProtKB-KW"/>
</dbReference>
<dbReference type="Pfam" id="PF00126">
    <property type="entry name" value="HTH_1"/>
    <property type="match status" value="1"/>
</dbReference>
<evidence type="ECO:0000313" key="8">
    <source>
        <dbReference type="Proteomes" id="UP000322499"/>
    </source>
</evidence>
<evidence type="ECO:0000256" key="5">
    <source>
        <dbReference type="SAM" id="MobiDB-lite"/>
    </source>
</evidence>
<name>A0A5S5D1E7_9ACTN</name>
<comment type="similarity">
    <text evidence="1">Belongs to the LysR transcriptional regulatory family.</text>
</comment>
<dbReference type="CDD" id="cd08423">
    <property type="entry name" value="PBP2_LTTR_like_6"/>
    <property type="match status" value="1"/>
</dbReference>
<dbReference type="Gene3D" id="1.10.10.10">
    <property type="entry name" value="Winged helix-like DNA-binding domain superfamily/Winged helix DNA-binding domain"/>
    <property type="match status" value="1"/>
</dbReference>
<accession>A0A5S5D1E7</accession>
<dbReference type="SUPFAM" id="SSF46785">
    <property type="entry name" value="Winged helix' DNA-binding domain"/>
    <property type="match status" value="1"/>
</dbReference>
<dbReference type="GO" id="GO:0032993">
    <property type="term" value="C:protein-DNA complex"/>
    <property type="evidence" value="ECO:0007669"/>
    <property type="project" value="TreeGrafter"/>
</dbReference>
<evidence type="ECO:0000259" key="6">
    <source>
        <dbReference type="PROSITE" id="PS50931"/>
    </source>
</evidence>
<evidence type="ECO:0000256" key="2">
    <source>
        <dbReference type="ARBA" id="ARBA00023015"/>
    </source>
</evidence>
<dbReference type="InterPro" id="IPR036388">
    <property type="entry name" value="WH-like_DNA-bd_sf"/>
</dbReference>
<dbReference type="PANTHER" id="PTHR30346">
    <property type="entry name" value="TRANSCRIPTIONAL DUAL REGULATOR HCAR-RELATED"/>
    <property type="match status" value="1"/>
</dbReference>
<evidence type="ECO:0000313" key="7">
    <source>
        <dbReference type="EMBL" id="TYP88602.1"/>
    </source>
</evidence>
<evidence type="ECO:0000256" key="4">
    <source>
        <dbReference type="ARBA" id="ARBA00023163"/>
    </source>
</evidence>
<dbReference type="InterPro" id="IPR005119">
    <property type="entry name" value="LysR_subst-bd"/>
</dbReference>
<protein>
    <submittedName>
        <fullName evidence="7">DNA-binding transcriptional LysR family regulator</fullName>
    </submittedName>
</protein>
<organism evidence="7 8">
    <name type="scientific">Blastococcus xanthinilyticus</name>
    <dbReference type="NCBI Taxonomy" id="1564164"/>
    <lineage>
        <taxon>Bacteria</taxon>
        <taxon>Bacillati</taxon>
        <taxon>Actinomycetota</taxon>
        <taxon>Actinomycetes</taxon>
        <taxon>Geodermatophilales</taxon>
        <taxon>Geodermatophilaceae</taxon>
        <taxon>Blastococcus</taxon>
    </lineage>
</organism>
<evidence type="ECO:0000256" key="3">
    <source>
        <dbReference type="ARBA" id="ARBA00023125"/>
    </source>
</evidence>
<dbReference type="SUPFAM" id="SSF53850">
    <property type="entry name" value="Periplasmic binding protein-like II"/>
    <property type="match status" value="1"/>
</dbReference>
<reference evidence="7 8" key="1">
    <citation type="submission" date="2019-07" db="EMBL/GenBank/DDBJ databases">
        <title>Genomic Encyclopedia of Archaeal and Bacterial Type Strains, Phase II (KMG-II): from individual species to whole genera.</title>
        <authorList>
            <person name="Goeker M."/>
        </authorList>
    </citation>
    <scope>NUCLEOTIDE SEQUENCE [LARGE SCALE GENOMIC DNA]</scope>
    <source>
        <strain evidence="7 8">DSM 46842</strain>
    </source>
</reference>
<dbReference type="RefSeq" id="WP_166532710.1">
    <property type="nucleotide sequence ID" value="NZ_VNHW01000004.1"/>
</dbReference>
<feature type="region of interest" description="Disordered" evidence="5">
    <location>
        <begin position="303"/>
        <end position="346"/>
    </location>
</feature>
<keyword evidence="8" id="KW-1185">Reference proteome</keyword>
<dbReference type="EMBL" id="VNHW01000004">
    <property type="protein sequence ID" value="TYP88602.1"/>
    <property type="molecule type" value="Genomic_DNA"/>
</dbReference>
<dbReference type="PROSITE" id="PS50931">
    <property type="entry name" value="HTH_LYSR"/>
    <property type="match status" value="1"/>
</dbReference>
<gene>
    <name evidence="7" type="ORF">BD833_104310</name>
</gene>
<sequence>MINSARLQVLLEIARLGTIAAAAEQLRLSPSAVSHQLATLEREVGVALVERGPRSLRLTPAGCRLAEYGQQVADLMSAARDELTAHGRGTRGSLRVGFFASAGSELLPRALSTFTRGHPDVEVALILGQPHELLPRLDRGDLDLVLVFQHPLDPWRDAGERDVVPLLVDAQLGVLPRTHRLADRTVLRLQDLSGDRWLTTLGTDTEVSVLERAALTAGFRPRVLCRSDHYEVLIGLVRAGVGVALVPALGLRDDRDVVVRPLVQSRLHRDIGVAVRPGNPNPVARQFIGELSAAADQLSREIGRRWPGSGEGPGPASARSRTTLPACRSASTAEPSAPGGNVATTA</sequence>
<dbReference type="GO" id="GO:0003700">
    <property type="term" value="F:DNA-binding transcription factor activity"/>
    <property type="evidence" value="ECO:0007669"/>
    <property type="project" value="InterPro"/>
</dbReference>
<proteinExistence type="inferred from homology"/>
<keyword evidence="2" id="KW-0805">Transcription regulation</keyword>